<dbReference type="STRING" id="173990.SAMN05660691_04179"/>
<organism evidence="1 2">
    <name type="scientific">Rheinheimera pacifica</name>
    <dbReference type="NCBI Taxonomy" id="173990"/>
    <lineage>
        <taxon>Bacteria</taxon>
        <taxon>Pseudomonadati</taxon>
        <taxon>Pseudomonadota</taxon>
        <taxon>Gammaproteobacteria</taxon>
        <taxon>Chromatiales</taxon>
        <taxon>Chromatiaceae</taxon>
        <taxon>Rheinheimera</taxon>
    </lineage>
</organism>
<dbReference type="OrthoDB" id="7268746at2"/>
<dbReference type="RefSeq" id="WP_092797199.1">
    <property type="nucleotide sequence ID" value="NZ_FNXF01000038.1"/>
</dbReference>
<dbReference type="InterPro" id="IPR028959">
    <property type="entry name" value="Imm41"/>
</dbReference>
<dbReference type="Pfam" id="PF15592">
    <property type="entry name" value="Imm41"/>
    <property type="match status" value="1"/>
</dbReference>
<dbReference type="Proteomes" id="UP000199371">
    <property type="component" value="Unassembled WGS sequence"/>
</dbReference>
<gene>
    <name evidence="1" type="ORF">SAMN05660691_04179</name>
</gene>
<name>A0A1H6NG11_9GAMM</name>
<evidence type="ECO:0000313" key="1">
    <source>
        <dbReference type="EMBL" id="SEI14209.1"/>
    </source>
</evidence>
<reference evidence="2" key="1">
    <citation type="submission" date="2016-10" db="EMBL/GenBank/DDBJ databases">
        <authorList>
            <person name="Varghese N."/>
            <person name="Submissions S."/>
        </authorList>
    </citation>
    <scope>NUCLEOTIDE SEQUENCE [LARGE SCALE GENOMIC DNA]</scope>
    <source>
        <strain evidence="2">DSM 17616</strain>
    </source>
</reference>
<protein>
    <submittedName>
        <fullName evidence="1">Immunity protein 41</fullName>
    </submittedName>
</protein>
<keyword evidence="2" id="KW-1185">Reference proteome</keyword>
<evidence type="ECO:0000313" key="2">
    <source>
        <dbReference type="Proteomes" id="UP000199371"/>
    </source>
</evidence>
<dbReference type="EMBL" id="FNXF01000038">
    <property type="protein sequence ID" value="SEI14209.1"/>
    <property type="molecule type" value="Genomic_DNA"/>
</dbReference>
<proteinExistence type="predicted"/>
<sequence length="135" mass="16199">MSVKCSGDYIIEDLFRNWASSELFDEQSFISKLNESHIWDDDKYWKLDNAIYDLAIKYGDDDCIPREIAWPIARIFSYLMMTFEAHHNKNDFFAIKDLDSDQVFDRRERMQLVFEGFFKGEMIPNDSFDYFDPSR</sequence>
<dbReference type="AlphaFoldDB" id="A0A1H6NG11"/>
<accession>A0A1H6NG11</accession>